<evidence type="ECO:0000259" key="2">
    <source>
        <dbReference type="Pfam" id="PF23666"/>
    </source>
</evidence>
<name>T0I374_9SPHN</name>
<dbReference type="InterPro" id="IPR032876">
    <property type="entry name" value="J_dom"/>
</dbReference>
<evidence type="ECO:0000313" key="4">
    <source>
        <dbReference type="Proteomes" id="UP000015527"/>
    </source>
</evidence>
<dbReference type="PATRIC" id="fig|1096930.3.peg.719"/>
<dbReference type="InterPro" id="IPR056490">
    <property type="entry name" value="Rcc01698_C"/>
</dbReference>
<organism evidence="3 4">
    <name type="scientific">Novosphingobium lindaniclasticum LE124</name>
    <dbReference type="NCBI Taxonomy" id="1096930"/>
    <lineage>
        <taxon>Bacteria</taxon>
        <taxon>Pseudomonadati</taxon>
        <taxon>Pseudomonadota</taxon>
        <taxon>Alphaproteobacteria</taxon>
        <taxon>Sphingomonadales</taxon>
        <taxon>Sphingomonadaceae</taxon>
        <taxon>Novosphingobium</taxon>
    </lineage>
</organism>
<dbReference type="EMBL" id="ATHL01000029">
    <property type="protein sequence ID" value="EQB18833.1"/>
    <property type="molecule type" value="Genomic_DNA"/>
</dbReference>
<dbReference type="RefSeq" id="WP_021232699.1">
    <property type="nucleotide sequence ID" value="NZ_ATHL01000029.1"/>
</dbReference>
<feature type="domain" description="Tip attachment protein J" evidence="1">
    <location>
        <begin position="233"/>
        <end position="387"/>
    </location>
</feature>
<comment type="caution">
    <text evidence="3">The sequence shown here is derived from an EMBL/GenBank/DDBJ whole genome shotgun (WGS) entry which is preliminary data.</text>
</comment>
<keyword evidence="4" id="KW-1185">Reference proteome</keyword>
<sequence length="731" mass="77019">MATLVLNAVGSTLGGPLGGAIGSMVGSQFDAAIFGSPGRDGARLKELDVTMSSYGQPLPRHFGRMRVAGQIIWATDLVESSELLGGGKGAASLTSYSYTASFAVALASRPILGIGRIWADGKLLRGAQGDLKAGGTLRIHTGHGDQACDPLMLAAEGEARCPAHRDLAYAVFEDLDLSEFYNRLPALTFEVLADERIELADLLGELVEDVEVAVPLDGFQGLTCDGPVGGVLETIDRVLPLDVDAGSDTLLISHRRLQSRPIVLSEAAISTGDGDFGAATGFARHRLAADEHPVSQLRYFDSDRDYLPGVQHAQGQASRGAPRAIELPAALSADTARGMIERVRRRNDWSRDRISWRSSELDPDVAPGTLVAFPQIAGQWRVLDWEWRDSGVEITAERLVPRSADVPAQAGADPGRLNPPQDFPVTATKLAAFELPCDAATLAAGQARVFAAVSSAGANWSGAALFADRGDGALHPLGPSGRRRAIMGTATNALLPMSPMIFDRRSSLRVTLVDPGMQLVSATTAQMAEGANLALVGDEIVQFAAAAPLGAGQWRLDGFLRGRGRTDGAIADHGQGEVFVLLDGKASALDAALLGGAAGRKVAALGRGDAEPVLASVQMSGLTLRPPAPVHPRAALLHDGTLRLNWTRRARGDWVWQDGIDVPLVEQSESYVVACGPLATPLATWTVPTPSLDLPPDTLSRLVALLPGAVLTVRQQGTYGLSAPLDLFRLS</sequence>
<accession>T0I374</accession>
<evidence type="ECO:0000313" key="3">
    <source>
        <dbReference type="EMBL" id="EQB18833.1"/>
    </source>
</evidence>
<dbReference type="Pfam" id="PF13550">
    <property type="entry name" value="Phage-tail_3"/>
    <property type="match status" value="1"/>
</dbReference>
<evidence type="ECO:0000259" key="1">
    <source>
        <dbReference type="Pfam" id="PF13550"/>
    </source>
</evidence>
<dbReference type="eggNOG" id="ENOG502Z84H">
    <property type="taxonomic scope" value="Bacteria"/>
</dbReference>
<dbReference type="OrthoDB" id="8445115at2"/>
<dbReference type="Pfam" id="PF23666">
    <property type="entry name" value="Rcc01698_C"/>
    <property type="match status" value="1"/>
</dbReference>
<gene>
    <name evidence="3" type="ORF">L284_03650</name>
</gene>
<proteinExistence type="predicted"/>
<dbReference type="Proteomes" id="UP000015527">
    <property type="component" value="Unassembled WGS sequence"/>
</dbReference>
<reference evidence="3 4" key="1">
    <citation type="journal article" date="2013" name="Genome Announc.">
        <title>Genome Sequence of Novosphingobium lindaniclasticum LE124T, Isolated from a Hexachlorocyclohexane Dumpsite.</title>
        <authorList>
            <person name="Saxena A."/>
            <person name="Nayyar N."/>
            <person name="Sangwan N."/>
            <person name="Kumari R."/>
            <person name="Khurana J.P."/>
            <person name="Lal R."/>
        </authorList>
    </citation>
    <scope>NUCLEOTIDE SEQUENCE [LARGE SCALE GENOMIC DNA]</scope>
    <source>
        <strain evidence="3 4">LE124</strain>
    </source>
</reference>
<dbReference type="AlphaFoldDB" id="T0I374"/>
<protein>
    <submittedName>
        <fullName evidence="3">Uncharacterized protein</fullName>
    </submittedName>
</protein>
<feature type="domain" description="Rcc01698-like C-terminal" evidence="2">
    <location>
        <begin position="485"/>
        <end position="580"/>
    </location>
</feature>